<feature type="domain" description="Isochorismatase-like" evidence="2">
    <location>
        <begin position="4"/>
        <end position="163"/>
    </location>
</feature>
<dbReference type="PANTHER" id="PTHR43540:SF6">
    <property type="entry name" value="ISOCHORISMATASE-LIKE DOMAIN-CONTAINING PROTEIN"/>
    <property type="match status" value="1"/>
</dbReference>
<reference evidence="3 4" key="1">
    <citation type="submission" date="2016-12" db="EMBL/GenBank/DDBJ databases">
        <title>Izhakiella australiana sp. nov. of genus Izhakiella isolated from Australian desert.</title>
        <authorList>
            <person name="Ji M."/>
        </authorList>
    </citation>
    <scope>NUCLEOTIDE SEQUENCE [LARGE SCALE GENOMIC DNA]</scope>
    <source>
        <strain evidence="3 4">D4N98</strain>
    </source>
</reference>
<dbReference type="EMBL" id="MRUL01000005">
    <property type="protein sequence ID" value="OON40148.1"/>
    <property type="molecule type" value="Genomic_DNA"/>
</dbReference>
<dbReference type="SUPFAM" id="SSF52499">
    <property type="entry name" value="Isochorismatase-like hydrolases"/>
    <property type="match status" value="1"/>
</dbReference>
<dbReference type="InterPro" id="IPR000868">
    <property type="entry name" value="Isochorismatase-like_dom"/>
</dbReference>
<dbReference type="InterPro" id="IPR036380">
    <property type="entry name" value="Isochorismatase-like_sf"/>
</dbReference>
<dbReference type="InterPro" id="IPR050272">
    <property type="entry name" value="Isochorismatase-like_hydrls"/>
</dbReference>
<dbReference type="Pfam" id="PF00857">
    <property type="entry name" value="Isochorismatase"/>
    <property type="match status" value="1"/>
</dbReference>
<proteinExistence type="predicted"/>
<gene>
    <name evidence="3" type="ORF">BTJ39_09635</name>
</gene>
<dbReference type="OrthoDB" id="9794942at2"/>
<comment type="caution">
    <text evidence="3">The sequence shown here is derived from an EMBL/GenBank/DDBJ whole genome shotgun (WGS) entry which is preliminary data.</text>
</comment>
<name>A0A1S8YMK4_9GAMM</name>
<dbReference type="Proteomes" id="UP000190667">
    <property type="component" value="Unassembled WGS sequence"/>
</dbReference>
<dbReference type="AlphaFoldDB" id="A0A1S8YMK4"/>
<evidence type="ECO:0000313" key="4">
    <source>
        <dbReference type="Proteomes" id="UP000190667"/>
    </source>
</evidence>
<protein>
    <submittedName>
        <fullName evidence="3">Hydrolase</fullName>
    </submittedName>
</protein>
<dbReference type="Gene3D" id="3.40.50.850">
    <property type="entry name" value="Isochorismatase-like"/>
    <property type="match status" value="1"/>
</dbReference>
<dbReference type="PANTHER" id="PTHR43540">
    <property type="entry name" value="PEROXYUREIDOACRYLATE/UREIDOACRYLATE AMIDOHYDROLASE-RELATED"/>
    <property type="match status" value="1"/>
</dbReference>
<dbReference type="RefSeq" id="WP_078002477.1">
    <property type="nucleotide sequence ID" value="NZ_MRUL01000005.1"/>
</dbReference>
<evidence type="ECO:0000259" key="2">
    <source>
        <dbReference type="Pfam" id="PF00857"/>
    </source>
</evidence>
<dbReference type="GO" id="GO:0016787">
    <property type="term" value="F:hydrolase activity"/>
    <property type="evidence" value="ECO:0007669"/>
    <property type="project" value="UniProtKB-KW"/>
</dbReference>
<accession>A0A1S8YMK4</accession>
<evidence type="ECO:0000313" key="3">
    <source>
        <dbReference type="EMBL" id="OON40148.1"/>
    </source>
</evidence>
<sequence>MSRTALLSIDVQRSFLARGYAEQPESALFEQRLLALIAACEQRQIPVVDVFHLAEEGPFSLASGLVTRLPFLNHQPALTIYKHVHNAFTDTGLDRWLRERDINQLIITGIRTEQCCETTARVASDLGYKVKFVTEATMTTPLEYGGQTLSVADLRLRTSAVLTDRFADICSVDDCF</sequence>
<keyword evidence="1 3" id="KW-0378">Hydrolase</keyword>
<organism evidence="3 4">
    <name type="scientific">Izhakiella australiensis</name>
    <dbReference type="NCBI Taxonomy" id="1926881"/>
    <lineage>
        <taxon>Bacteria</taxon>
        <taxon>Pseudomonadati</taxon>
        <taxon>Pseudomonadota</taxon>
        <taxon>Gammaproteobacteria</taxon>
        <taxon>Enterobacterales</taxon>
        <taxon>Erwiniaceae</taxon>
        <taxon>Izhakiella</taxon>
    </lineage>
</organism>
<evidence type="ECO:0000256" key="1">
    <source>
        <dbReference type="ARBA" id="ARBA00022801"/>
    </source>
</evidence>
<dbReference type="STRING" id="1926881.BTJ39_09635"/>
<keyword evidence="4" id="KW-1185">Reference proteome</keyword>